<accession>A0AA40A0U4</accession>
<reference evidence="1" key="1">
    <citation type="submission" date="2023-06" db="EMBL/GenBank/DDBJ databases">
        <title>Genome-scale phylogeny and comparative genomics of the fungal order Sordariales.</title>
        <authorList>
            <consortium name="Lawrence Berkeley National Laboratory"/>
            <person name="Hensen N."/>
            <person name="Bonometti L."/>
            <person name="Westerberg I."/>
            <person name="Brannstrom I.O."/>
            <person name="Guillou S."/>
            <person name="Cros-Aarteil S."/>
            <person name="Calhoun S."/>
            <person name="Haridas S."/>
            <person name="Kuo A."/>
            <person name="Mondo S."/>
            <person name="Pangilinan J."/>
            <person name="Riley R."/>
            <person name="Labutti K."/>
            <person name="Andreopoulos B."/>
            <person name="Lipzen A."/>
            <person name="Chen C."/>
            <person name="Yanf M."/>
            <person name="Daum C."/>
            <person name="Ng V."/>
            <person name="Clum A."/>
            <person name="Steindorff A."/>
            <person name="Ohm R."/>
            <person name="Martin F."/>
            <person name="Silar P."/>
            <person name="Natvig D."/>
            <person name="Lalanne C."/>
            <person name="Gautier V."/>
            <person name="Ament-Velasquez S.L."/>
            <person name="Kruys A."/>
            <person name="Hutchinson M.I."/>
            <person name="Powell A.J."/>
            <person name="Barry K."/>
            <person name="Miller A.N."/>
            <person name="Grigoriev I.V."/>
            <person name="Debuchy R."/>
            <person name="Gladieux P."/>
            <person name="Thoren M.H."/>
            <person name="Johannesson H."/>
        </authorList>
    </citation>
    <scope>NUCLEOTIDE SEQUENCE</scope>
    <source>
        <strain evidence="1">CBS 540.89</strain>
    </source>
</reference>
<gene>
    <name evidence="1" type="ORF">B0T21DRAFT_85004</name>
</gene>
<evidence type="ECO:0000313" key="1">
    <source>
        <dbReference type="EMBL" id="KAK0707173.1"/>
    </source>
</evidence>
<organism evidence="1 2">
    <name type="scientific">Apiosordaria backusii</name>
    <dbReference type="NCBI Taxonomy" id="314023"/>
    <lineage>
        <taxon>Eukaryota</taxon>
        <taxon>Fungi</taxon>
        <taxon>Dikarya</taxon>
        <taxon>Ascomycota</taxon>
        <taxon>Pezizomycotina</taxon>
        <taxon>Sordariomycetes</taxon>
        <taxon>Sordariomycetidae</taxon>
        <taxon>Sordariales</taxon>
        <taxon>Lasiosphaeriaceae</taxon>
        <taxon>Apiosordaria</taxon>
    </lineage>
</organism>
<evidence type="ECO:0000313" key="2">
    <source>
        <dbReference type="Proteomes" id="UP001172159"/>
    </source>
</evidence>
<comment type="caution">
    <text evidence="1">The sequence shown here is derived from an EMBL/GenBank/DDBJ whole genome shotgun (WGS) entry which is preliminary data.</text>
</comment>
<proteinExistence type="predicted"/>
<sequence>MIVPLSHPPAALRRVEQTLYYGTRGKKKRDGPRMEEWSWIGPGWIPPRYPGFLQVPLIGSDPPHLIHPTIRSSSFLLLSSLSVFRSWRWSRLSEKCQPCGCPEVGGKITSSGMTHQKQMGRLLVTVPKFAMPCGSPGPRPSDQRYIICCPPRSHPPSISPSSKTPRLRLICTCKNSSRWSHIRTLDFLKGLFMFKSPVYQCLPPNRHIPFAPSVPSPFFILQTPNA</sequence>
<protein>
    <submittedName>
        <fullName evidence="1">Uncharacterized protein</fullName>
    </submittedName>
</protein>
<name>A0AA40A0U4_9PEZI</name>
<dbReference type="AlphaFoldDB" id="A0AA40A0U4"/>
<keyword evidence="2" id="KW-1185">Reference proteome</keyword>
<dbReference type="EMBL" id="JAUKTV010000019">
    <property type="protein sequence ID" value="KAK0707173.1"/>
    <property type="molecule type" value="Genomic_DNA"/>
</dbReference>
<dbReference type="Proteomes" id="UP001172159">
    <property type="component" value="Unassembled WGS sequence"/>
</dbReference>